<dbReference type="EMBL" id="AZLV01000175">
    <property type="protein sequence ID" value="ETJ06966.1"/>
    <property type="molecule type" value="Genomic_DNA"/>
</dbReference>
<dbReference type="Gene3D" id="1.20.1560.10">
    <property type="entry name" value="ABC transporter type 1, transmembrane domain"/>
    <property type="match status" value="1"/>
</dbReference>
<dbReference type="PROSITE" id="PS50929">
    <property type="entry name" value="ABC_TM1F"/>
    <property type="match status" value="1"/>
</dbReference>
<dbReference type="PROSITE" id="PS50893">
    <property type="entry name" value="ABC_TRANSPORTER_2"/>
    <property type="match status" value="1"/>
</dbReference>
<sequence>REMLSLGEAIAHFLSRLYLSLFSCATIIVGCWIWDARIGLALTFSAPLVVLGLLAIRLLNSKGHRMVDPVEKESAMRVVEFAQCQGALRAAGAVERYEELTEAMDQANAARKKSLWLETLAQVIGGGFVQGCVLIMVSVIATLTVSGSMGLIETIATLGLSLSFSNELTTVMNSLTGMDDRRVLLNTVEELLEAEELPETDQPEPLVTTGSVALHEVDFSYDKDNPVIQGVSFEVAPRSMCAIVGPSGSGKTTLLRLISRFYDVDDGEILLGGVDVRQAATTDLMSQLSMVFQDVYLFDETLEANIRLARPDASEADLAEAARLAGVDEIVERLPLGWQTKVGEGGRALSGGERQRVSIARALLKRAPIVLFDEATSALDAENEQNIVASMEKLREDATLIVVAHKLETIVAADQIVALDDDGRVAQVGTHAELVAQDGPYKRFWTRRQEAAGWALVSSH</sequence>
<name>W1VMP3_9ACTO</name>
<dbReference type="AlphaFoldDB" id="W1VMP3"/>
<dbReference type="GO" id="GO:0016887">
    <property type="term" value="F:ATP hydrolysis activity"/>
    <property type="evidence" value="ECO:0007669"/>
    <property type="project" value="InterPro"/>
</dbReference>
<keyword evidence="2" id="KW-0813">Transport</keyword>
<dbReference type="PANTHER" id="PTHR24221">
    <property type="entry name" value="ATP-BINDING CASSETTE SUB-FAMILY B"/>
    <property type="match status" value="1"/>
</dbReference>
<evidence type="ECO:0000259" key="13">
    <source>
        <dbReference type="PROSITE" id="PS50929"/>
    </source>
</evidence>
<evidence type="ECO:0000256" key="8">
    <source>
        <dbReference type="ARBA" id="ARBA00022989"/>
    </source>
</evidence>
<comment type="subcellular location">
    <subcellularLocation>
        <location evidence="1">Cell inner membrane</location>
        <topology evidence="1">Multi-pass membrane protein</topology>
    </subcellularLocation>
</comment>
<keyword evidence="5 11" id="KW-0812">Transmembrane</keyword>
<keyword evidence="9 11" id="KW-0472">Membrane</keyword>
<dbReference type="SUPFAM" id="SSF52540">
    <property type="entry name" value="P-loop containing nucleoside triphosphate hydrolases"/>
    <property type="match status" value="1"/>
</dbReference>
<dbReference type="Pfam" id="PF00005">
    <property type="entry name" value="ABC_tran"/>
    <property type="match status" value="1"/>
</dbReference>
<keyword evidence="7" id="KW-0067">ATP-binding</keyword>
<evidence type="ECO:0000256" key="1">
    <source>
        <dbReference type="ARBA" id="ARBA00004429"/>
    </source>
</evidence>
<keyword evidence="4" id="KW-0997">Cell inner membrane</keyword>
<dbReference type="Gene3D" id="3.40.50.300">
    <property type="entry name" value="P-loop containing nucleotide triphosphate hydrolases"/>
    <property type="match status" value="1"/>
</dbReference>
<comment type="caution">
    <text evidence="14">The sequence shown here is derived from an EMBL/GenBank/DDBJ whole genome shotgun (WGS) entry which is preliminary data.</text>
</comment>
<protein>
    <submittedName>
        <fullName evidence="14">ABC superfamily ATP binding cassette transporter, ABC/membrane protein</fullName>
    </submittedName>
</protein>
<dbReference type="InterPro" id="IPR039421">
    <property type="entry name" value="Type_1_exporter"/>
</dbReference>
<evidence type="ECO:0000313" key="14">
    <source>
        <dbReference type="EMBL" id="ETJ06966.1"/>
    </source>
</evidence>
<dbReference type="InterPro" id="IPR011527">
    <property type="entry name" value="ABC1_TM_dom"/>
</dbReference>
<dbReference type="GO" id="GO:0034040">
    <property type="term" value="F:ATPase-coupled lipid transmembrane transporter activity"/>
    <property type="evidence" value="ECO:0007669"/>
    <property type="project" value="TreeGrafter"/>
</dbReference>
<dbReference type="GO" id="GO:0005886">
    <property type="term" value="C:plasma membrane"/>
    <property type="evidence" value="ECO:0007669"/>
    <property type="project" value="UniProtKB-SubCell"/>
</dbReference>
<dbReference type="InterPro" id="IPR036640">
    <property type="entry name" value="ABC1_TM_sf"/>
</dbReference>
<feature type="domain" description="ABC transmembrane type-1" evidence="13">
    <location>
        <begin position="1"/>
        <end position="180"/>
    </location>
</feature>
<feature type="transmembrane region" description="Helical" evidence="11">
    <location>
        <begin position="40"/>
        <end position="59"/>
    </location>
</feature>
<organism evidence="14 15">
    <name type="scientific">Actinomyces urogenitalis DORA_12</name>
    <dbReference type="NCBI Taxonomy" id="1403939"/>
    <lineage>
        <taxon>Bacteria</taxon>
        <taxon>Bacillati</taxon>
        <taxon>Actinomycetota</taxon>
        <taxon>Actinomycetes</taxon>
        <taxon>Actinomycetales</taxon>
        <taxon>Actinomycetaceae</taxon>
        <taxon>Actinomyces</taxon>
    </lineage>
</organism>
<feature type="transmembrane region" description="Helical" evidence="11">
    <location>
        <begin position="120"/>
        <end position="143"/>
    </location>
</feature>
<evidence type="ECO:0000256" key="11">
    <source>
        <dbReference type="SAM" id="Phobius"/>
    </source>
</evidence>
<evidence type="ECO:0000256" key="3">
    <source>
        <dbReference type="ARBA" id="ARBA00022475"/>
    </source>
</evidence>
<dbReference type="SMART" id="SM00382">
    <property type="entry name" value="AAA"/>
    <property type="match status" value="1"/>
</dbReference>
<dbReference type="SUPFAM" id="SSF90123">
    <property type="entry name" value="ABC transporter transmembrane region"/>
    <property type="match status" value="1"/>
</dbReference>
<dbReference type="InterPro" id="IPR003593">
    <property type="entry name" value="AAA+_ATPase"/>
</dbReference>
<comment type="similarity">
    <text evidence="10">Belongs to the ABC transporter superfamily. Siderophore-Fe(3+) uptake transporter (SIUT) (TC 3.A.1.21) family.</text>
</comment>
<dbReference type="PANTHER" id="PTHR24221:SF397">
    <property type="entry name" value="ABC TRANSPORTER, ATP-BINDING TRANSMEMBRANE PROTEIN"/>
    <property type="match status" value="1"/>
</dbReference>
<reference evidence="14 15" key="1">
    <citation type="submission" date="2013-12" db="EMBL/GenBank/DDBJ databases">
        <title>A Varibaculum cambriense genome reconstructed from a premature infant gut community with otherwise low bacterial novelty that shifts toward anaerobic metabolism during the third week of life.</title>
        <authorList>
            <person name="Brown C.T."/>
            <person name="Sharon I."/>
            <person name="Thomas B.C."/>
            <person name="Castelle C.J."/>
            <person name="Morowitz M.J."/>
            <person name="Banfield J.F."/>
        </authorList>
    </citation>
    <scope>NUCLEOTIDE SEQUENCE [LARGE SCALE GENOMIC DNA]</scope>
    <source>
        <strain evidence="15">DORA_12</strain>
    </source>
</reference>
<evidence type="ECO:0000256" key="2">
    <source>
        <dbReference type="ARBA" id="ARBA00022448"/>
    </source>
</evidence>
<evidence type="ECO:0000256" key="5">
    <source>
        <dbReference type="ARBA" id="ARBA00022692"/>
    </source>
</evidence>
<evidence type="ECO:0000256" key="10">
    <source>
        <dbReference type="ARBA" id="ARBA00023455"/>
    </source>
</evidence>
<feature type="domain" description="ABC transporter" evidence="12">
    <location>
        <begin position="212"/>
        <end position="447"/>
    </location>
</feature>
<dbReference type="GO" id="GO:0140359">
    <property type="term" value="F:ABC-type transporter activity"/>
    <property type="evidence" value="ECO:0007669"/>
    <property type="project" value="InterPro"/>
</dbReference>
<dbReference type="PATRIC" id="fig|1403939.3.peg.163"/>
<evidence type="ECO:0000256" key="6">
    <source>
        <dbReference type="ARBA" id="ARBA00022741"/>
    </source>
</evidence>
<dbReference type="GO" id="GO:0005524">
    <property type="term" value="F:ATP binding"/>
    <property type="evidence" value="ECO:0007669"/>
    <property type="project" value="UniProtKB-KW"/>
</dbReference>
<dbReference type="FunFam" id="3.40.50.300:FF:000221">
    <property type="entry name" value="Multidrug ABC transporter ATP-binding protein"/>
    <property type="match status" value="1"/>
</dbReference>
<dbReference type="InterPro" id="IPR027417">
    <property type="entry name" value="P-loop_NTPase"/>
</dbReference>
<evidence type="ECO:0000256" key="9">
    <source>
        <dbReference type="ARBA" id="ARBA00023136"/>
    </source>
</evidence>
<dbReference type="Proteomes" id="UP000018852">
    <property type="component" value="Unassembled WGS sequence"/>
</dbReference>
<feature type="non-terminal residue" evidence="14">
    <location>
        <position position="1"/>
    </location>
</feature>
<evidence type="ECO:0000256" key="4">
    <source>
        <dbReference type="ARBA" id="ARBA00022519"/>
    </source>
</evidence>
<dbReference type="InterPro" id="IPR003439">
    <property type="entry name" value="ABC_transporter-like_ATP-bd"/>
</dbReference>
<evidence type="ECO:0000313" key="15">
    <source>
        <dbReference type="Proteomes" id="UP000018852"/>
    </source>
</evidence>
<dbReference type="InterPro" id="IPR017871">
    <property type="entry name" value="ABC_transporter-like_CS"/>
</dbReference>
<dbReference type="PROSITE" id="PS00211">
    <property type="entry name" value="ABC_TRANSPORTER_1"/>
    <property type="match status" value="1"/>
</dbReference>
<keyword evidence="6" id="KW-0547">Nucleotide-binding</keyword>
<evidence type="ECO:0000256" key="7">
    <source>
        <dbReference type="ARBA" id="ARBA00022840"/>
    </source>
</evidence>
<gene>
    <name evidence="14" type="ORF">Q605_AUC00175G0001</name>
</gene>
<evidence type="ECO:0000259" key="12">
    <source>
        <dbReference type="PROSITE" id="PS50893"/>
    </source>
</evidence>
<feature type="transmembrane region" description="Helical" evidence="11">
    <location>
        <begin position="12"/>
        <end position="34"/>
    </location>
</feature>
<keyword evidence="8 11" id="KW-1133">Transmembrane helix</keyword>
<keyword evidence="3" id="KW-1003">Cell membrane</keyword>
<accession>W1VMP3</accession>
<proteinExistence type="inferred from homology"/>